<feature type="compositionally biased region" description="Polar residues" evidence="1">
    <location>
        <begin position="283"/>
        <end position="292"/>
    </location>
</feature>
<gene>
    <name evidence="3" type="ORF">OHC33_001160</name>
</gene>
<dbReference type="Gene3D" id="2.60.200.20">
    <property type="match status" value="1"/>
</dbReference>
<dbReference type="PANTHER" id="PTHR15715">
    <property type="entry name" value="CENTROSOMAL PROTEIN OF 170 KDA"/>
    <property type="match status" value="1"/>
</dbReference>
<feature type="compositionally biased region" description="Acidic residues" evidence="1">
    <location>
        <begin position="532"/>
        <end position="541"/>
    </location>
</feature>
<feature type="compositionally biased region" description="Polar residues" evidence="1">
    <location>
        <begin position="645"/>
        <end position="664"/>
    </location>
</feature>
<dbReference type="Proteomes" id="UP001316803">
    <property type="component" value="Unassembled WGS sequence"/>
</dbReference>
<organism evidence="3 4">
    <name type="scientific">Knufia fluminis</name>
    <dbReference type="NCBI Taxonomy" id="191047"/>
    <lineage>
        <taxon>Eukaryota</taxon>
        <taxon>Fungi</taxon>
        <taxon>Dikarya</taxon>
        <taxon>Ascomycota</taxon>
        <taxon>Pezizomycotina</taxon>
        <taxon>Eurotiomycetes</taxon>
        <taxon>Chaetothyriomycetidae</taxon>
        <taxon>Chaetothyriales</taxon>
        <taxon>Trichomeriaceae</taxon>
        <taxon>Knufia</taxon>
    </lineage>
</organism>
<dbReference type="PANTHER" id="PTHR15715:SF37">
    <property type="entry name" value="LD47843P"/>
    <property type="match status" value="1"/>
</dbReference>
<evidence type="ECO:0000256" key="1">
    <source>
        <dbReference type="SAM" id="MobiDB-lite"/>
    </source>
</evidence>
<dbReference type="InterPro" id="IPR000253">
    <property type="entry name" value="FHA_dom"/>
</dbReference>
<feature type="region of interest" description="Disordered" evidence="1">
    <location>
        <begin position="216"/>
        <end position="369"/>
    </location>
</feature>
<dbReference type="GO" id="GO:0005737">
    <property type="term" value="C:cytoplasm"/>
    <property type="evidence" value="ECO:0007669"/>
    <property type="project" value="TreeGrafter"/>
</dbReference>
<dbReference type="SMART" id="SM00240">
    <property type="entry name" value="FHA"/>
    <property type="match status" value="1"/>
</dbReference>
<dbReference type="EMBL" id="JAKLMC020000002">
    <property type="protein sequence ID" value="KAK5957970.1"/>
    <property type="molecule type" value="Genomic_DNA"/>
</dbReference>
<feature type="compositionally biased region" description="Polar residues" evidence="1">
    <location>
        <begin position="219"/>
        <end position="229"/>
    </location>
</feature>
<feature type="compositionally biased region" description="Low complexity" evidence="1">
    <location>
        <begin position="237"/>
        <end position="248"/>
    </location>
</feature>
<feature type="compositionally biased region" description="Acidic residues" evidence="1">
    <location>
        <begin position="305"/>
        <end position="329"/>
    </location>
</feature>
<reference evidence="3 4" key="1">
    <citation type="submission" date="2022-12" db="EMBL/GenBank/DDBJ databases">
        <title>Genomic features and morphological characterization of a novel Knufia sp. strain isolated from spacecraft assembly facility.</title>
        <authorList>
            <person name="Teixeira M."/>
            <person name="Chander A.M."/>
            <person name="Stajich J.E."/>
            <person name="Venkateswaran K."/>
        </authorList>
    </citation>
    <scope>NUCLEOTIDE SEQUENCE [LARGE SCALE GENOMIC DNA]</scope>
    <source>
        <strain evidence="3 4">FJI-L2-BK-P2</strain>
    </source>
</reference>
<feature type="region of interest" description="Disordered" evidence="1">
    <location>
        <begin position="512"/>
        <end position="567"/>
    </location>
</feature>
<comment type="caution">
    <text evidence="3">The sequence shown here is derived from an EMBL/GenBank/DDBJ whole genome shotgun (WGS) entry which is preliminary data.</text>
</comment>
<dbReference type="PROSITE" id="PS50006">
    <property type="entry name" value="FHA_DOMAIN"/>
    <property type="match status" value="1"/>
</dbReference>
<dbReference type="InterPro" id="IPR051176">
    <property type="entry name" value="Cent_Immune-Sig_Mod"/>
</dbReference>
<evidence type="ECO:0000313" key="4">
    <source>
        <dbReference type="Proteomes" id="UP001316803"/>
    </source>
</evidence>
<dbReference type="InterPro" id="IPR008984">
    <property type="entry name" value="SMAD_FHA_dom_sf"/>
</dbReference>
<proteinExistence type="predicted"/>
<evidence type="ECO:0000313" key="3">
    <source>
        <dbReference type="EMBL" id="KAK5957970.1"/>
    </source>
</evidence>
<sequence length="725" mass="79082">MPPAIKSMDSQIRKRKGKKEHSTFHILDGADKRAVSIHLSDVDRLEKYPDRIITLEHPNWSAEISRGSSTDTAAFPRPGNALFSSKVMSRHHAELNANPETRILTLKDNGSMHGTLLNGQRVPRSGLELLSDDIITFGNQVVAKDNTYPALKTAISYQWTEDDLVETNSRKPAITNTFTAEYSDADIDVYSEYDDEIEVIRESVRQPSVEILEQPVLRLNSSSTNTSPRTDSDRRASSSVTGPTDSSSNLDEAEDKQKDGEVTPAKTTLFPGSKVNRDFNPLATANTITLNHDSSDNESSQDYASSEDYEEEFDDDDEYDQEEDDDDEVLDNHPPASDSPVTIPVTLGYPRPSSNKLEREPSPSDAAMARPVLPTPAQVGITIPSRHPAPQAGSTSDDIFASMCKAGHCNTSKDTLTPLPVPQYQFGAAMPPAYVPYQYQPLNSPLSNSDPYGYNITSHTSTGCSWDHAGLSDMSYLTDSQAPSFSSPTRHYVPTWAKSARETPSLVLQNATLKRKADDMSSYDDSNWTPEEQGEQPEQEELSVPQSTEIPVGPPVWHPESPEDPSMQVRVTVEATEPSDVATRFFQSAEEYVKESETTRAEVEDQAAAQNEAILADTRGMLEVGHREQIAQDSTPVESSIESAISTQPSVAPIEPSTTATETEAVQEPPRKKVKVSQSRLTKAGSTAKSAMKYAAVALAGGAAGAMGTVYALASLPPDYFVSAT</sequence>
<accession>A0AAN8EP38</accession>
<feature type="region of interest" description="Disordered" evidence="1">
    <location>
        <begin position="645"/>
        <end position="679"/>
    </location>
</feature>
<dbReference type="Pfam" id="PF00498">
    <property type="entry name" value="FHA"/>
    <property type="match status" value="1"/>
</dbReference>
<protein>
    <recommendedName>
        <fullName evidence="2">FHA domain-containing protein</fullName>
    </recommendedName>
</protein>
<evidence type="ECO:0000259" key="2">
    <source>
        <dbReference type="PROSITE" id="PS50006"/>
    </source>
</evidence>
<feature type="region of interest" description="Disordered" evidence="1">
    <location>
        <begin position="1"/>
        <end position="21"/>
    </location>
</feature>
<dbReference type="AlphaFoldDB" id="A0AAN8EP38"/>
<keyword evidence="4" id="KW-1185">Reference proteome</keyword>
<name>A0AAN8EP38_9EURO</name>
<feature type="domain" description="FHA" evidence="2">
    <location>
        <begin position="62"/>
        <end position="122"/>
    </location>
</feature>
<dbReference type="SUPFAM" id="SSF49879">
    <property type="entry name" value="SMAD/FHA domain"/>
    <property type="match status" value="1"/>
</dbReference>